<gene>
    <name evidence="1" type="ORF">LPB142_03040</name>
</gene>
<protein>
    <submittedName>
        <fullName evidence="1">Uncharacterized protein</fullName>
    </submittedName>
</protein>
<organism evidence="1 2">
    <name type="scientific">Rhodobacter xanthinilyticus</name>
    <dbReference type="NCBI Taxonomy" id="1850250"/>
    <lineage>
        <taxon>Bacteria</taxon>
        <taxon>Pseudomonadati</taxon>
        <taxon>Pseudomonadota</taxon>
        <taxon>Alphaproteobacteria</taxon>
        <taxon>Rhodobacterales</taxon>
        <taxon>Rhodobacter group</taxon>
        <taxon>Rhodobacter</taxon>
    </lineage>
</organism>
<keyword evidence="2" id="KW-1185">Reference proteome</keyword>
<evidence type="ECO:0000313" key="2">
    <source>
        <dbReference type="Proteomes" id="UP000176562"/>
    </source>
</evidence>
<dbReference type="AlphaFoldDB" id="A0A1D9M976"/>
<dbReference type="STRING" id="1850250.LPB142_03040"/>
<evidence type="ECO:0000313" key="1">
    <source>
        <dbReference type="EMBL" id="AOZ68415.1"/>
    </source>
</evidence>
<name>A0A1D9M976_9RHOB</name>
<dbReference type="KEGG" id="rhp:LPB142_03040"/>
<dbReference type="EMBL" id="CP017781">
    <property type="protein sequence ID" value="AOZ68415.1"/>
    <property type="molecule type" value="Genomic_DNA"/>
</dbReference>
<proteinExistence type="predicted"/>
<accession>A0A1D9M976</accession>
<reference evidence="1 2" key="1">
    <citation type="submission" date="2016-10" db="EMBL/GenBank/DDBJ databases">
        <title>Rhodobacter sp. LPB0142, isolated from sea water.</title>
        <authorList>
            <person name="Kim E."/>
            <person name="Yi H."/>
        </authorList>
    </citation>
    <scope>NUCLEOTIDE SEQUENCE [LARGE SCALE GENOMIC DNA]</scope>
    <source>
        <strain evidence="1 2">LPB0142</strain>
    </source>
</reference>
<sequence length="191" mass="21129">MSWWAELASVATALVAVFAAVVTYRQWMSWRDQVLKNRVAEVADRISAASQEIEWLVRLALTHVVGEGTPTGTAVNVIGQHALECVNRIGPQRREIDIEHVRLQALGAATPQMRASIEAIKQLLSELEGAAKIAVQISTRWESAPPEIRGFVTGQLGIGTLGPAPAKKITEHDQELRELLIPLMRLEWRTK</sequence>
<dbReference type="Proteomes" id="UP000176562">
    <property type="component" value="Chromosome"/>
</dbReference>